<dbReference type="Gene3D" id="1.10.10.10">
    <property type="entry name" value="Winged helix-like DNA-binding domain superfamily/Winged helix DNA-binding domain"/>
    <property type="match status" value="1"/>
</dbReference>
<dbReference type="InterPro" id="IPR011991">
    <property type="entry name" value="ArsR-like_HTH"/>
</dbReference>
<dbReference type="InterPro" id="IPR001845">
    <property type="entry name" value="HTH_ArsR_DNA-bd_dom"/>
</dbReference>
<dbReference type="CDD" id="cd00090">
    <property type="entry name" value="HTH_ARSR"/>
    <property type="match status" value="1"/>
</dbReference>
<dbReference type="SMART" id="SM00418">
    <property type="entry name" value="HTH_ARSR"/>
    <property type="match status" value="1"/>
</dbReference>
<dbReference type="Pfam" id="PF01022">
    <property type="entry name" value="HTH_5"/>
    <property type="match status" value="1"/>
</dbReference>
<keyword evidence="3" id="KW-1185">Reference proteome</keyword>
<dbReference type="GO" id="GO:0003700">
    <property type="term" value="F:DNA-binding transcription factor activity"/>
    <property type="evidence" value="ECO:0007669"/>
    <property type="project" value="InterPro"/>
</dbReference>
<protein>
    <submittedName>
        <fullName evidence="2">Iron-sulfur cluster biosynthesis transcriptional regulator SufR</fullName>
    </submittedName>
</protein>
<dbReference type="Proteomes" id="UP000266178">
    <property type="component" value="Unassembled WGS sequence"/>
</dbReference>
<name>A0A399F572_9DEIN</name>
<dbReference type="SUPFAM" id="SSF46785">
    <property type="entry name" value="Winged helix' DNA-binding domain"/>
    <property type="match status" value="1"/>
</dbReference>
<organism evidence="2 3">
    <name type="scientific">Meiothermus granaticius NBRC 107808</name>
    <dbReference type="NCBI Taxonomy" id="1227551"/>
    <lineage>
        <taxon>Bacteria</taxon>
        <taxon>Thermotogati</taxon>
        <taxon>Deinococcota</taxon>
        <taxon>Deinococci</taxon>
        <taxon>Thermales</taxon>
        <taxon>Thermaceae</taxon>
        <taxon>Meiothermus</taxon>
    </lineage>
</organism>
<reference evidence="2 3" key="1">
    <citation type="submission" date="2018-08" db="EMBL/GenBank/DDBJ databases">
        <title>Meiothermus granaticius genome AF-68 sequencing project.</title>
        <authorList>
            <person name="Da Costa M.S."/>
            <person name="Albuquerque L."/>
            <person name="Raposo P."/>
            <person name="Froufe H.J.C."/>
            <person name="Barroso C.S."/>
            <person name="Egas C."/>
        </authorList>
    </citation>
    <scope>NUCLEOTIDE SEQUENCE [LARGE SCALE GENOMIC DNA]</scope>
    <source>
        <strain evidence="2 3">AF-68</strain>
    </source>
</reference>
<dbReference type="InterPro" id="IPR036388">
    <property type="entry name" value="WH-like_DNA-bd_sf"/>
</dbReference>
<dbReference type="AlphaFoldDB" id="A0A399F572"/>
<gene>
    <name evidence="2" type="ORF">Mgrana_02192</name>
</gene>
<dbReference type="RefSeq" id="WP_119357668.1">
    <property type="nucleotide sequence ID" value="NZ_BJXM01000001.1"/>
</dbReference>
<dbReference type="EMBL" id="QWLB01000029">
    <property type="protein sequence ID" value="RIH91917.1"/>
    <property type="molecule type" value="Genomic_DNA"/>
</dbReference>
<accession>A0A399F572</accession>
<evidence type="ECO:0000259" key="1">
    <source>
        <dbReference type="SMART" id="SM00418"/>
    </source>
</evidence>
<dbReference type="InterPro" id="IPR036390">
    <property type="entry name" value="WH_DNA-bd_sf"/>
</dbReference>
<feature type="domain" description="HTH arsR-type" evidence="1">
    <location>
        <begin position="2"/>
        <end position="82"/>
    </location>
</feature>
<evidence type="ECO:0000313" key="3">
    <source>
        <dbReference type="Proteomes" id="UP000266178"/>
    </source>
</evidence>
<sequence>MALGMGETKHRILERLRSKASCAHDLASNLGISKVAVHRHLEALEREGLVRSHTEKHEGRGRPKQVFVAVDEQAQYARMCDDILTHLRDLFGSEGVLGVLSRRNAKLLGELAPQLEGLPLEEKLARLSEFLSQQGYHAHHYQEGEFWYLEQKSCPKLALSSQHGELCLAELEMYQKLLGVLIVREERIAAGGKCCRYRIGGKTPNPSRVA</sequence>
<comment type="caution">
    <text evidence="2">The sequence shown here is derived from an EMBL/GenBank/DDBJ whole genome shotgun (WGS) entry which is preliminary data.</text>
</comment>
<evidence type="ECO:0000313" key="2">
    <source>
        <dbReference type="EMBL" id="RIH91917.1"/>
    </source>
</evidence>
<proteinExistence type="predicted"/>
<dbReference type="OrthoDB" id="155998at2"/>